<dbReference type="Proteomes" id="UP000241118">
    <property type="component" value="Unassembled WGS sequence"/>
</dbReference>
<accession>A0A2P8I2J9</accession>
<comment type="caution">
    <text evidence="2">The sequence shown here is derived from an EMBL/GenBank/DDBJ whole genome shotgun (WGS) entry which is preliminary data.</text>
</comment>
<feature type="transmembrane region" description="Helical" evidence="1">
    <location>
        <begin position="42"/>
        <end position="62"/>
    </location>
</feature>
<protein>
    <submittedName>
        <fullName evidence="2">Uncharacterized protein</fullName>
    </submittedName>
</protein>
<keyword evidence="1" id="KW-1133">Transmembrane helix</keyword>
<name>A0A2P8I2J9_SACCR</name>
<keyword evidence="1" id="KW-0472">Membrane</keyword>
<evidence type="ECO:0000313" key="3">
    <source>
        <dbReference type="Proteomes" id="UP000241118"/>
    </source>
</evidence>
<sequence>MLGEPAGVHVEGGDLVQLRQVEHRGPAGATVWTLDDLADGGAMLAVVAVLSVVAAALVVDVVRRIGAWQSAPGFFTPPADDPRWQRPE</sequence>
<dbReference type="RefSeq" id="WP_181320539.1">
    <property type="nucleotide sequence ID" value="NZ_PYAX01000012.1"/>
</dbReference>
<keyword evidence="1" id="KW-0812">Transmembrane</keyword>
<keyword evidence="3" id="KW-1185">Reference proteome</keyword>
<evidence type="ECO:0000313" key="2">
    <source>
        <dbReference type="EMBL" id="PSL52665.1"/>
    </source>
</evidence>
<evidence type="ECO:0000256" key="1">
    <source>
        <dbReference type="SAM" id="Phobius"/>
    </source>
</evidence>
<organism evidence="2 3">
    <name type="scientific">Saccharothrix carnea</name>
    <dbReference type="NCBI Taxonomy" id="1280637"/>
    <lineage>
        <taxon>Bacteria</taxon>
        <taxon>Bacillati</taxon>
        <taxon>Actinomycetota</taxon>
        <taxon>Actinomycetes</taxon>
        <taxon>Pseudonocardiales</taxon>
        <taxon>Pseudonocardiaceae</taxon>
        <taxon>Saccharothrix</taxon>
    </lineage>
</organism>
<gene>
    <name evidence="2" type="ORF">B0I31_112134</name>
</gene>
<reference evidence="2 3" key="1">
    <citation type="submission" date="2018-03" db="EMBL/GenBank/DDBJ databases">
        <title>Genomic Encyclopedia of Type Strains, Phase III (KMG-III): the genomes of soil and plant-associated and newly described type strains.</title>
        <authorList>
            <person name="Whitman W."/>
        </authorList>
    </citation>
    <scope>NUCLEOTIDE SEQUENCE [LARGE SCALE GENOMIC DNA]</scope>
    <source>
        <strain evidence="2 3">CGMCC 4.7097</strain>
    </source>
</reference>
<dbReference type="EMBL" id="PYAX01000012">
    <property type="protein sequence ID" value="PSL52665.1"/>
    <property type="molecule type" value="Genomic_DNA"/>
</dbReference>
<proteinExistence type="predicted"/>
<dbReference type="AlphaFoldDB" id="A0A2P8I2J9"/>